<name>A0AAN8P4S0_POLSC</name>
<evidence type="ECO:0000313" key="4">
    <source>
        <dbReference type="Proteomes" id="UP001372834"/>
    </source>
</evidence>
<feature type="compositionally biased region" description="Basic residues" evidence="1">
    <location>
        <begin position="109"/>
        <end position="118"/>
    </location>
</feature>
<dbReference type="InterPro" id="IPR005818">
    <property type="entry name" value="Histone_H1/H5_H15"/>
</dbReference>
<evidence type="ECO:0000259" key="2">
    <source>
        <dbReference type="Pfam" id="PF00538"/>
    </source>
</evidence>
<protein>
    <recommendedName>
        <fullName evidence="2">H15 domain-containing protein</fullName>
    </recommendedName>
</protein>
<dbReference type="InterPro" id="IPR036388">
    <property type="entry name" value="WH-like_DNA-bd_sf"/>
</dbReference>
<comment type="caution">
    <text evidence="3">The sequence shown here is derived from an EMBL/GenBank/DDBJ whole genome shotgun (WGS) entry which is preliminary data.</text>
</comment>
<dbReference type="GO" id="GO:0006334">
    <property type="term" value="P:nucleosome assembly"/>
    <property type="evidence" value="ECO:0007669"/>
    <property type="project" value="InterPro"/>
</dbReference>
<dbReference type="GO" id="GO:0000786">
    <property type="term" value="C:nucleosome"/>
    <property type="evidence" value="ECO:0007669"/>
    <property type="project" value="InterPro"/>
</dbReference>
<dbReference type="InterPro" id="IPR036390">
    <property type="entry name" value="WH_DNA-bd_sf"/>
</dbReference>
<dbReference type="Proteomes" id="UP001372834">
    <property type="component" value="Unassembled WGS sequence"/>
</dbReference>
<dbReference type="AlphaFoldDB" id="A0AAN8P4S0"/>
<proteinExistence type="predicted"/>
<dbReference type="Gene3D" id="1.10.10.10">
    <property type="entry name" value="Winged helix-like DNA-binding domain superfamily/Winged helix DNA-binding domain"/>
    <property type="match status" value="1"/>
</dbReference>
<dbReference type="EMBL" id="JAWJWE010000003">
    <property type="protein sequence ID" value="KAK6638620.1"/>
    <property type="molecule type" value="Genomic_DNA"/>
</dbReference>
<evidence type="ECO:0000313" key="3">
    <source>
        <dbReference type="EMBL" id="KAK6638620.1"/>
    </source>
</evidence>
<dbReference type="GO" id="GO:0003677">
    <property type="term" value="F:DNA binding"/>
    <property type="evidence" value="ECO:0007669"/>
    <property type="project" value="InterPro"/>
</dbReference>
<evidence type="ECO:0000256" key="1">
    <source>
        <dbReference type="SAM" id="MobiDB-lite"/>
    </source>
</evidence>
<organism evidence="3 4">
    <name type="scientific">Polyplax serrata</name>
    <name type="common">Common mouse louse</name>
    <dbReference type="NCBI Taxonomy" id="468196"/>
    <lineage>
        <taxon>Eukaryota</taxon>
        <taxon>Metazoa</taxon>
        <taxon>Ecdysozoa</taxon>
        <taxon>Arthropoda</taxon>
        <taxon>Hexapoda</taxon>
        <taxon>Insecta</taxon>
        <taxon>Pterygota</taxon>
        <taxon>Neoptera</taxon>
        <taxon>Paraneoptera</taxon>
        <taxon>Psocodea</taxon>
        <taxon>Troctomorpha</taxon>
        <taxon>Phthiraptera</taxon>
        <taxon>Anoplura</taxon>
        <taxon>Polyplacidae</taxon>
        <taxon>Polyplax</taxon>
    </lineage>
</organism>
<dbReference type="SUPFAM" id="SSF46785">
    <property type="entry name" value="Winged helix' DNA-binding domain"/>
    <property type="match status" value="1"/>
</dbReference>
<reference evidence="3 4" key="1">
    <citation type="submission" date="2023-10" db="EMBL/GenBank/DDBJ databases">
        <title>Genomes of two closely related lineages of the louse Polyplax serrata with different host specificities.</title>
        <authorList>
            <person name="Martinu J."/>
            <person name="Tarabai H."/>
            <person name="Stefka J."/>
            <person name="Hypsa V."/>
        </authorList>
    </citation>
    <scope>NUCLEOTIDE SEQUENCE [LARGE SCALE GENOMIC DNA]</scope>
    <source>
        <strain evidence="3">HR10_N</strain>
    </source>
</reference>
<feature type="domain" description="H15" evidence="2">
    <location>
        <begin position="213"/>
        <end position="274"/>
    </location>
</feature>
<feature type="region of interest" description="Disordered" evidence="1">
    <location>
        <begin position="98"/>
        <end position="134"/>
    </location>
</feature>
<sequence>MSRKPGIRPSELVLLAVHNLQREYGASERDIVMFIALKLNRKPEDIRGRVKSALTRTVALQLVSFANGKFRMGEASVEQKKYGNYAAVKHLKSVRQKFRPSNKTERISRKSGHRKNRIWSRGGPINSNDNKQLRSMDRSRRCECCGRKRRKRTVQVGCADGELLRISDSHKTSKSLPRWWQLGRSSYKGVVESKIFCRGAAGMGTKTVPARPSELIILAINNLEDRDGSSPHDIVKFITNELKMNTQEIAPRVQEALKRAMQYGIITVKDGKYKLQDIPKFQEEGPGEATDQPAAEGMTAEGGDKITSLQKPKRRIVAKKVRKRKKAPVKSQLKNTIKAAKEVKLKRSAIKKICRRCQSKAVYFPND</sequence>
<gene>
    <name evidence="3" type="ORF">RUM43_006887</name>
</gene>
<accession>A0AAN8P4S0</accession>
<dbReference type="Pfam" id="PF00538">
    <property type="entry name" value="Linker_histone"/>
    <property type="match status" value="1"/>
</dbReference>